<dbReference type="InterPro" id="IPR036324">
    <property type="entry name" value="Mn/Fe_SOD_N_sf"/>
</dbReference>
<dbReference type="SUPFAM" id="SSF46609">
    <property type="entry name" value="Fe,Mn superoxide dismutase (SOD), N-terminal domain"/>
    <property type="match status" value="1"/>
</dbReference>
<comment type="caution">
    <text evidence="4">The sequence shown here is derived from an EMBL/GenBank/DDBJ whole genome shotgun (WGS) entry which is preliminary data.</text>
</comment>
<dbReference type="InterPro" id="IPR036314">
    <property type="entry name" value="SOD_C_sf"/>
</dbReference>
<feature type="domain" description="Manganese/iron superoxide dismutase C-terminal" evidence="3">
    <location>
        <begin position="119"/>
        <end position="171"/>
    </location>
</feature>
<evidence type="ECO:0000256" key="1">
    <source>
        <dbReference type="ARBA" id="ARBA00037226"/>
    </source>
</evidence>
<feature type="domain" description="Manganese/iron superoxide dismutase C-terminal" evidence="3">
    <location>
        <begin position="191"/>
        <end position="264"/>
    </location>
</feature>
<proteinExistence type="predicted"/>
<feature type="compositionally biased region" description="Basic and acidic residues" evidence="2">
    <location>
        <begin position="291"/>
        <end position="303"/>
    </location>
</feature>
<protein>
    <submittedName>
        <fullName evidence="4">Related to RSM26 - mitochondrial ribosomal protein, small subunit</fullName>
    </submittedName>
</protein>
<dbReference type="GO" id="GO:0046872">
    <property type="term" value="F:metal ion binding"/>
    <property type="evidence" value="ECO:0007669"/>
    <property type="project" value="InterPro"/>
</dbReference>
<dbReference type="Pfam" id="PF02777">
    <property type="entry name" value="Sod_Fe_C"/>
    <property type="match status" value="2"/>
</dbReference>
<dbReference type="GO" id="GO:0005840">
    <property type="term" value="C:ribosome"/>
    <property type="evidence" value="ECO:0007669"/>
    <property type="project" value="UniProtKB-KW"/>
</dbReference>
<keyword evidence="4" id="KW-0687">Ribonucleoprotein</keyword>
<dbReference type="GO" id="GO:0005737">
    <property type="term" value="C:cytoplasm"/>
    <property type="evidence" value="ECO:0007669"/>
    <property type="project" value="TreeGrafter"/>
</dbReference>
<reference evidence="4" key="1">
    <citation type="submission" date="2018-03" db="EMBL/GenBank/DDBJ databases">
        <authorList>
            <person name="Guldener U."/>
        </authorList>
    </citation>
    <scope>NUCLEOTIDE SEQUENCE</scope>
</reference>
<evidence type="ECO:0000313" key="4">
    <source>
        <dbReference type="EMBL" id="SPO00876.1"/>
    </source>
</evidence>
<dbReference type="PANTHER" id="PTHR43595">
    <property type="entry name" value="37S RIBOSOMAL PROTEIN S26, MITOCHONDRIAL"/>
    <property type="match status" value="1"/>
</dbReference>
<dbReference type="AlphaFoldDB" id="A0AAE8MWY5"/>
<keyword evidence="5" id="KW-1185">Reference proteome</keyword>
<dbReference type="SUPFAM" id="SSF54719">
    <property type="entry name" value="Fe,Mn superoxide dismutase (SOD), C-terminal domain"/>
    <property type="match status" value="1"/>
</dbReference>
<dbReference type="Proteomes" id="UP001187682">
    <property type="component" value="Unassembled WGS sequence"/>
</dbReference>
<dbReference type="EMBL" id="ONZQ02000004">
    <property type="protein sequence ID" value="SPO00876.1"/>
    <property type="molecule type" value="Genomic_DNA"/>
</dbReference>
<dbReference type="GO" id="GO:0004784">
    <property type="term" value="F:superoxide dismutase activity"/>
    <property type="evidence" value="ECO:0007669"/>
    <property type="project" value="InterPro"/>
</dbReference>
<organism evidence="4 5">
    <name type="scientific">Cephalotrichum gorgonifer</name>
    <dbReference type="NCBI Taxonomy" id="2041049"/>
    <lineage>
        <taxon>Eukaryota</taxon>
        <taxon>Fungi</taxon>
        <taxon>Dikarya</taxon>
        <taxon>Ascomycota</taxon>
        <taxon>Pezizomycotina</taxon>
        <taxon>Sordariomycetes</taxon>
        <taxon>Hypocreomycetidae</taxon>
        <taxon>Microascales</taxon>
        <taxon>Microascaceae</taxon>
        <taxon>Cephalotrichum</taxon>
    </lineage>
</organism>
<dbReference type="Gene3D" id="3.55.40.20">
    <property type="entry name" value="Iron/manganese superoxide dismutase, C-terminal domain"/>
    <property type="match status" value="1"/>
</dbReference>
<keyword evidence="4" id="KW-0689">Ribosomal protein</keyword>
<evidence type="ECO:0000259" key="3">
    <source>
        <dbReference type="Pfam" id="PF02777"/>
    </source>
</evidence>
<feature type="region of interest" description="Disordered" evidence="2">
    <location>
        <begin position="278"/>
        <end position="303"/>
    </location>
</feature>
<evidence type="ECO:0000256" key="2">
    <source>
        <dbReference type="SAM" id="MobiDB-lite"/>
    </source>
</evidence>
<sequence length="303" mass="33876">MFRSGLRIPRVSLLARPAVQRASIHSLPKLPHEFKDGVPGLLSADGYDMAWTQYQCVMLEKLNSLVAGTELEQKDTYSTIVSTARDPNKAPIFNHASMAHNNHFFFKNLSPRPGPMPSDLQRDLERSFSSIETLRREFIATAMGMFGPGFVWLVQTGPSDFAILPTYLAGSPYPAAHWRRQDVDMNTTGADGSAAPWLKSTQVKGLPRKKDEAPPGSGKITPLLCLNTWEHVWLRDYGIGYGDQGGKRAFVEAWWETVDWESVAYATRLRKPEARITRGAMETPVPEETMTDEKGETEPTPRV</sequence>
<dbReference type="PANTHER" id="PTHR43595:SF2">
    <property type="entry name" value="SMALL RIBOSOMAL SUBUNIT PROTEIN MS42"/>
    <property type="match status" value="1"/>
</dbReference>
<gene>
    <name evidence="4" type="ORF">DNG_03624</name>
</gene>
<name>A0AAE8MWY5_9PEZI</name>
<comment type="function">
    <text evidence="1">Component of the mitochondrial ribosome (mitoribosome), a dedicated translation machinery responsible for the synthesis of mitochondrial genome-encoded proteins, including at least some of the essential transmembrane subunits of the mitochondrial respiratory chain. The mitoribosomes are attached to the mitochondrial inner membrane and translation products are cotranslationally integrated into the membrane.</text>
</comment>
<evidence type="ECO:0000313" key="5">
    <source>
        <dbReference type="Proteomes" id="UP001187682"/>
    </source>
</evidence>
<accession>A0AAE8MWY5</accession>
<dbReference type="InterPro" id="IPR019832">
    <property type="entry name" value="Mn/Fe_SOD_C"/>
</dbReference>